<protein>
    <submittedName>
        <fullName evidence="7">Uncharacterized protein</fullName>
    </submittedName>
</protein>
<dbReference type="Gene3D" id="1.20.1250.20">
    <property type="entry name" value="MFS general substrate transporter like domains"/>
    <property type="match status" value="1"/>
</dbReference>
<keyword evidence="3 6" id="KW-1133">Transmembrane helix</keyword>
<keyword evidence="2 6" id="KW-0812">Transmembrane</keyword>
<sequence length="111" mass="12134">MRVEVQPSGSPQPSGAAGESPVTVRPSKQRWYMLLVCFLYSMTQSCVWNTFGPISTTSKEVFDWTDANISLLSACGPIAFVLTGPVFSWIIEEKGAVCSPSYKLLVSTHID</sequence>
<evidence type="ECO:0000313" key="7">
    <source>
        <dbReference type="EMBL" id="PVD36117.1"/>
    </source>
</evidence>
<comment type="caution">
    <text evidence="7">The sequence shown here is derived from an EMBL/GenBank/DDBJ whole genome shotgun (WGS) entry which is preliminary data.</text>
</comment>
<dbReference type="InterPro" id="IPR036259">
    <property type="entry name" value="MFS_trans_sf"/>
</dbReference>
<dbReference type="PANTHER" id="PTHR10924">
    <property type="entry name" value="MAJOR FACILITATOR SUPERFAMILY PROTEIN-RELATED"/>
    <property type="match status" value="1"/>
</dbReference>
<keyword evidence="4 6" id="KW-0472">Membrane</keyword>
<gene>
    <name evidence="7" type="ORF">C0Q70_03090</name>
</gene>
<name>A0A2T7PRW5_POMCA</name>
<dbReference type="OrthoDB" id="422206at2759"/>
<dbReference type="InterPro" id="IPR049680">
    <property type="entry name" value="FLVCR1-2_SLC49-like"/>
</dbReference>
<feature type="transmembrane region" description="Helical" evidence="6">
    <location>
        <begin position="31"/>
        <end position="51"/>
    </location>
</feature>
<organism evidence="7 8">
    <name type="scientific">Pomacea canaliculata</name>
    <name type="common">Golden apple snail</name>
    <dbReference type="NCBI Taxonomy" id="400727"/>
    <lineage>
        <taxon>Eukaryota</taxon>
        <taxon>Metazoa</taxon>
        <taxon>Spiralia</taxon>
        <taxon>Lophotrochozoa</taxon>
        <taxon>Mollusca</taxon>
        <taxon>Gastropoda</taxon>
        <taxon>Caenogastropoda</taxon>
        <taxon>Architaenioglossa</taxon>
        <taxon>Ampullarioidea</taxon>
        <taxon>Ampullariidae</taxon>
        <taxon>Pomacea</taxon>
    </lineage>
</organism>
<evidence type="ECO:0000256" key="2">
    <source>
        <dbReference type="ARBA" id="ARBA00022692"/>
    </source>
</evidence>
<dbReference type="GO" id="GO:0016020">
    <property type="term" value="C:membrane"/>
    <property type="evidence" value="ECO:0007669"/>
    <property type="project" value="UniProtKB-SubCell"/>
</dbReference>
<comment type="subcellular location">
    <subcellularLocation>
        <location evidence="1">Membrane</location>
        <topology evidence="1">Multi-pass membrane protein</topology>
    </subcellularLocation>
</comment>
<evidence type="ECO:0000256" key="6">
    <source>
        <dbReference type="SAM" id="Phobius"/>
    </source>
</evidence>
<dbReference type="SUPFAM" id="SSF103473">
    <property type="entry name" value="MFS general substrate transporter"/>
    <property type="match status" value="1"/>
</dbReference>
<reference evidence="7 8" key="1">
    <citation type="submission" date="2018-04" db="EMBL/GenBank/DDBJ databases">
        <title>The genome of golden apple snail Pomacea canaliculata provides insight into stress tolerance and invasive adaptation.</title>
        <authorList>
            <person name="Liu C."/>
            <person name="Liu B."/>
            <person name="Ren Y."/>
            <person name="Zhang Y."/>
            <person name="Wang H."/>
            <person name="Li S."/>
            <person name="Jiang F."/>
            <person name="Yin L."/>
            <person name="Zhang G."/>
            <person name="Qian W."/>
            <person name="Fan W."/>
        </authorList>
    </citation>
    <scope>NUCLEOTIDE SEQUENCE [LARGE SCALE GENOMIC DNA]</scope>
    <source>
        <strain evidence="7">SZHN2017</strain>
        <tissue evidence="7">Muscle</tissue>
    </source>
</reference>
<evidence type="ECO:0000256" key="3">
    <source>
        <dbReference type="ARBA" id="ARBA00022989"/>
    </source>
</evidence>
<accession>A0A2T7PRW5</accession>
<evidence type="ECO:0000256" key="5">
    <source>
        <dbReference type="SAM" id="MobiDB-lite"/>
    </source>
</evidence>
<feature type="region of interest" description="Disordered" evidence="5">
    <location>
        <begin position="1"/>
        <end position="25"/>
    </location>
</feature>
<dbReference type="PANTHER" id="PTHR10924:SF27">
    <property type="entry name" value="SOLUTE CARRIER FAMILY 49 MEMBER 4"/>
    <property type="match status" value="1"/>
</dbReference>
<dbReference type="AlphaFoldDB" id="A0A2T7PRW5"/>
<feature type="transmembrane region" description="Helical" evidence="6">
    <location>
        <begin position="71"/>
        <end position="91"/>
    </location>
</feature>
<keyword evidence="8" id="KW-1185">Reference proteome</keyword>
<evidence type="ECO:0000313" key="8">
    <source>
        <dbReference type="Proteomes" id="UP000245119"/>
    </source>
</evidence>
<proteinExistence type="predicted"/>
<evidence type="ECO:0000256" key="1">
    <source>
        <dbReference type="ARBA" id="ARBA00004141"/>
    </source>
</evidence>
<dbReference type="EMBL" id="PZQS01000002">
    <property type="protein sequence ID" value="PVD36117.1"/>
    <property type="molecule type" value="Genomic_DNA"/>
</dbReference>
<dbReference type="Proteomes" id="UP000245119">
    <property type="component" value="Linkage Group LG2"/>
</dbReference>
<evidence type="ECO:0000256" key="4">
    <source>
        <dbReference type="ARBA" id="ARBA00023136"/>
    </source>
</evidence>